<dbReference type="CDD" id="cd00038">
    <property type="entry name" value="CAP_ED"/>
    <property type="match status" value="1"/>
</dbReference>
<protein>
    <recommendedName>
        <fullName evidence="4">Cyclic nucleotide-binding domain-containing protein</fullName>
    </recommendedName>
</protein>
<feature type="region of interest" description="Disordered" evidence="2">
    <location>
        <begin position="1"/>
        <end position="26"/>
    </location>
</feature>
<dbReference type="AlphaFoldDB" id="K0SMV7"/>
<feature type="compositionally biased region" description="Basic and acidic residues" evidence="2">
    <location>
        <begin position="569"/>
        <end position="580"/>
    </location>
</feature>
<feature type="domain" description="Cyclic nucleotide-binding" evidence="4">
    <location>
        <begin position="410"/>
        <end position="533"/>
    </location>
</feature>
<keyword evidence="3" id="KW-0472">Membrane</keyword>
<proteinExistence type="predicted"/>
<dbReference type="eggNOG" id="KOG0500">
    <property type="taxonomic scope" value="Eukaryota"/>
</dbReference>
<evidence type="ECO:0000259" key="4">
    <source>
        <dbReference type="PROSITE" id="PS50042"/>
    </source>
</evidence>
<dbReference type="Pfam" id="PF00027">
    <property type="entry name" value="cNMP_binding"/>
    <property type="match status" value="1"/>
</dbReference>
<feature type="transmembrane region" description="Helical" evidence="3">
    <location>
        <begin position="211"/>
        <end position="236"/>
    </location>
</feature>
<feature type="compositionally biased region" description="Basic and acidic residues" evidence="2">
    <location>
        <begin position="619"/>
        <end position="628"/>
    </location>
</feature>
<dbReference type="Proteomes" id="UP000266841">
    <property type="component" value="Unassembled WGS sequence"/>
</dbReference>
<gene>
    <name evidence="5" type="ORF">THAOC_17132</name>
</gene>
<name>K0SMV7_THAOC</name>
<feature type="compositionally biased region" description="Polar residues" evidence="2">
    <location>
        <begin position="1"/>
        <end position="17"/>
    </location>
</feature>
<dbReference type="GO" id="GO:0005221">
    <property type="term" value="F:intracellularly cyclic nucleotide-activated monoatomic cation channel activity"/>
    <property type="evidence" value="ECO:0007669"/>
    <property type="project" value="InterPro"/>
</dbReference>
<feature type="region of interest" description="Disordered" evidence="2">
    <location>
        <begin position="608"/>
        <end position="642"/>
    </location>
</feature>
<sequence length="716" mass="80078">MRRSFSASRPRLSSNGRRSIAAAGKPSLRSFSKVASEASFLANGPHGGHAAGSTGTEYLTHDDINRRAIQILHHEGSPSLLDQPNKCSPQTLTRIIHPYDRFRPNRTGLPYAPTISHWLFQQSTLCSIFAQDTARSARSSWTRRKSPRTTCQRGSLSTCLGHCHALPSPRPFLQLISGASSRKSIKLVKYFKIPKLLRVSRVMKFLRNHRYVYDFTRVILVLLTALHLGACIWVALINPCDVSRDGYAGRDVCAQANVYNVYAEALHLSATMILGVSNLHILGKPQLVSLSLEGREEGGTAVYIVSTLYMTIGLFLIALLISEANSYLLGVKQGSAAFQLKSDRISHELEYYAVPQDLQRQVKAYFDYVWINQKQYDDKIALLSDHQMSTDLQRKLALHLFKDVVSKCPFFSEIDDLLLGEICLSLRTRIFLPGDMILYKGDVGKELFIVSKGVVEVIRDDLPASKRRKASKILLRNGSFFGEIALVMEVRRTCSVMARTVCEVNILQQNAFDEILQSNPLFARRMNELVVARQLDSHIARTHTKGIDFQVSQNDIDLAVEVMEKNMKQGLERRRKKEPDVGSPPRSCLRGESKVYSPLNVSFEASSAAATVQGAFPPGREDPRRTDEESQLESSRLSNALSGSMSDVLQDIARRSTRFTNDNGSTIAYLKRMRELASLDRQALSLNEQSNDNDVTPHPSIDVCSDGEIEASRNDR</sequence>
<reference evidence="5 6" key="1">
    <citation type="journal article" date="2012" name="Genome Biol.">
        <title>Genome and low-iron response of an oceanic diatom adapted to chronic iron limitation.</title>
        <authorList>
            <person name="Lommer M."/>
            <person name="Specht M."/>
            <person name="Roy A.S."/>
            <person name="Kraemer L."/>
            <person name="Andreson R."/>
            <person name="Gutowska M.A."/>
            <person name="Wolf J."/>
            <person name="Bergner S.V."/>
            <person name="Schilhabel M.B."/>
            <person name="Klostermeier U.C."/>
            <person name="Beiko R.G."/>
            <person name="Rosenstiel P."/>
            <person name="Hippler M."/>
            <person name="Laroche J."/>
        </authorList>
    </citation>
    <scope>NUCLEOTIDE SEQUENCE [LARGE SCALE GENOMIC DNA]</scope>
    <source>
        <strain evidence="5 6">CCMP1005</strain>
    </source>
</reference>
<evidence type="ECO:0000313" key="6">
    <source>
        <dbReference type="Proteomes" id="UP000266841"/>
    </source>
</evidence>
<evidence type="ECO:0000313" key="5">
    <source>
        <dbReference type="EMBL" id="EJK62261.1"/>
    </source>
</evidence>
<keyword evidence="1" id="KW-0407">Ion channel</keyword>
<feature type="region of interest" description="Disordered" evidence="2">
    <location>
        <begin position="569"/>
        <end position="592"/>
    </location>
</feature>
<keyword evidence="6" id="KW-1185">Reference proteome</keyword>
<dbReference type="SMART" id="SM00100">
    <property type="entry name" value="cNMP"/>
    <property type="match status" value="1"/>
</dbReference>
<dbReference type="PROSITE" id="PS50042">
    <property type="entry name" value="CNMP_BINDING_3"/>
    <property type="match status" value="1"/>
</dbReference>
<feature type="region of interest" description="Disordered" evidence="2">
    <location>
        <begin position="687"/>
        <end position="716"/>
    </location>
</feature>
<dbReference type="EMBL" id="AGNL01019003">
    <property type="protein sequence ID" value="EJK62261.1"/>
    <property type="molecule type" value="Genomic_DNA"/>
</dbReference>
<dbReference type="InterPro" id="IPR018490">
    <property type="entry name" value="cNMP-bd_dom_sf"/>
</dbReference>
<dbReference type="InterPro" id="IPR050866">
    <property type="entry name" value="CNG_cation_channel"/>
</dbReference>
<dbReference type="SUPFAM" id="SSF51206">
    <property type="entry name" value="cAMP-binding domain-like"/>
    <property type="match status" value="1"/>
</dbReference>
<dbReference type="OrthoDB" id="421226at2759"/>
<keyword evidence="1" id="KW-1071">Ligand-gated ion channel</keyword>
<keyword evidence="3" id="KW-1133">Transmembrane helix</keyword>
<dbReference type="SUPFAM" id="SSF81324">
    <property type="entry name" value="Voltage-gated potassium channels"/>
    <property type="match status" value="1"/>
</dbReference>
<dbReference type="Gene3D" id="2.60.120.10">
    <property type="entry name" value="Jelly Rolls"/>
    <property type="match status" value="1"/>
</dbReference>
<dbReference type="PANTHER" id="PTHR45638:SF11">
    <property type="entry name" value="CYCLIC NUCLEOTIDE-GATED CATION CHANNEL SUBUNIT A"/>
    <property type="match status" value="1"/>
</dbReference>
<dbReference type="GO" id="GO:0044877">
    <property type="term" value="F:protein-containing complex binding"/>
    <property type="evidence" value="ECO:0007669"/>
    <property type="project" value="TreeGrafter"/>
</dbReference>
<comment type="caution">
    <text evidence="5">The sequence shown here is derived from an EMBL/GenBank/DDBJ whole genome shotgun (WGS) entry which is preliminary data.</text>
</comment>
<evidence type="ECO:0000256" key="1">
    <source>
        <dbReference type="ARBA" id="ARBA00023286"/>
    </source>
</evidence>
<dbReference type="InterPro" id="IPR014710">
    <property type="entry name" value="RmlC-like_jellyroll"/>
</dbReference>
<keyword evidence="1" id="KW-0406">Ion transport</keyword>
<feature type="transmembrane region" description="Helical" evidence="3">
    <location>
        <begin position="301"/>
        <end position="322"/>
    </location>
</feature>
<dbReference type="Gene3D" id="1.10.287.630">
    <property type="entry name" value="Helix hairpin bin"/>
    <property type="match status" value="1"/>
</dbReference>
<dbReference type="InterPro" id="IPR000595">
    <property type="entry name" value="cNMP-bd_dom"/>
</dbReference>
<keyword evidence="3" id="KW-0812">Transmembrane</keyword>
<feature type="compositionally biased region" description="Polar residues" evidence="2">
    <location>
        <begin position="632"/>
        <end position="642"/>
    </location>
</feature>
<organism evidence="5 6">
    <name type="scientific">Thalassiosira oceanica</name>
    <name type="common">Marine diatom</name>
    <dbReference type="NCBI Taxonomy" id="159749"/>
    <lineage>
        <taxon>Eukaryota</taxon>
        <taxon>Sar</taxon>
        <taxon>Stramenopiles</taxon>
        <taxon>Ochrophyta</taxon>
        <taxon>Bacillariophyta</taxon>
        <taxon>Coscinodiscophyceae</taxon>
        <taxon>Thalassiosirophycidae</taxon>
        <taxon>Thalassiosirales</taxon>
        <taxon>Thalassiosiraceae</taxon>
        <taxon>Thalassiosira</taxon>
    </lineage>
</organism>
<accession>K0SMV7</accession>
<dbReference type="PANTHER" id="PTHR45638">
    <property type="entry name" value="CYCLIC NUCLEOTIDE-GATED CATION CHANNEL SUBUNIT A"/>
    <property type="match status" value="1"/>
</dbReference>
<evidence type="ECO:0000256" key="2">
    <source>
        <dbReference type="SAM" id="MobiDB-lite"/>
    </source>
</evidence>
<evidence type="ECO:0000256" key="3">
    <source>
        <dbReference type="SAM" id="Phobius"/>
    </source>
</evidence>
<keyword evidence="1" id="KW-0813">Transport</keyword>